<dbReference type="AlphaFoldDB" id="A0A6L6X9Y1"/>
<proteinExistence type="predicted"/>
<evidence type="ECO:0000313" key="2">
    <source>
        <dbReference type="Proteomes" id="UP000483802"/>
    </source>
</evidence>
<name>A0A6L6X9Y1_9ACTN</name>
<gene>
    <name evidence="1" type="ORF">GPA10_40005</name>
</gene>
<comment type="caution">
    <text evidence="1">The sequence shown here is derived from an EMBL/GenBank/DDBJ whole genome shotgun (WGS) entry which is preliminary data.</text>
</comment>
<reference evidence="1 2" key="1">
    <citation type="submission" date="2019-11" db="EMBL/GenBank/DDBJ databases">
        <title>Streptomyces typhae sp. nov., a novel endophytic actinomycete isolated from the root of cattail pollen (Typha angustifolia L.).</title>
        <authorList>
            <person name="Peng C."/>
        </authorList>
    </citation>
    <scope>NUCLEOTIDE SEQUENCE [LARGE SCALE GENOMIC DNA]</scope>
    <source>
        <strain evidence="2">p1417</strain>
    </source>
</reference>
<protein>
    <submittedName>
        <fullName evidence="1">Uncharacterized protein</fullName>
    </submittedName>
</protein>
<accession>A0A6L6X9Y1</accession>
<dbReference type="Proteomes" id="UP000483802">
    <property type="component" value="Unassembled WGS sequence"/>
</dbReference>
<sequence>MRLEQIRTRAHATHRDGSDQSLLRAAQAHNLAALTASDCGLPTLAQELCTRQATLFLKARPFDAATAKLALQPLINIGRLLIRDGRGAVAHRLFEQLYTAAKSQTDRVVDGFTVTFQDLTASAEDHREITKWLWSVLLADGTRALAQAGRWPEALHHARQHKAIGQRLLDGRQITVLAHSTAGEHDQALTLLAASDTPTPWEEAVAATLTLLCRSRAGQAIGPGLTDLVDRYLTGNDDSEHEHAAFRARLGLCAVDLAGDTKACQRVVSMLANEAREHADAYVARDLLAHRSCAGHLDANTAWPLRTIAYDAGLGRGSLPPNFHDDLMESIQLSEAALRFALQKPSTSLGDYHGIATEPGP</sequence>
<dbReference type="EMBL" id="WPNZ01000038">
    <property type="protein sequence ID" value="MVO90765.1"/>
    <property type="molecule type" value="Genomic_DNA"/>
</dbReference>
<keyword evidence="2" id="KW-1185">Reference proteome</keyword>
<dbReference type="RefSeq" id="WP_157169712.1">
    <property type="nucleotide sequence ID" value="NZ_WPNZ01000038.1"/>
</dbReference>
<evidence type="ECO:0000313" key="1">
    <source>
        <dbReference type="EMBL" id="MVO90765.1"/>
    </source>
</evidence>
<organism evidence="1 2">
    <name type="scientific">Streptomyces typhae</name>
    <dbReference type="NCBI Taxonomy" id="2681492"/>
    <lineage>
        <taxon>Bacteria</taxon>
        <taxon>Bacillati</taxon>
        <taxon>Actinomycetota</taxon>
        <taxon>Actinomycetes</taxon>
        <taxon>Kitasatosporales</taxon>
        <taxon>Streptomycetaceae</taxon>
        <taxon>Streptomyces</taxon>
    </lineage>
</organism>